<protein>
    <submittedName>
        <fullName evidence="1">ATP-binding protein</fullName>
    </submittedName>
</protein>
<comment type="caution">
    <text evidence="1">The sequence shown here is derived from an EMBL/GenBank/DDBJ whole genome shotgun (WGS) entry which is preliminary data.</text>
</comment>
<dbReference type="RefSeq" id="WP_213098469.1">
    <property type="nucleotide sequence ID" value="NZ_JAGYPH010000002.1"/>
</dbReference>
<organism evidence="1 2">
    <name type="scientific">Lederbergia citrea</name>
    <dbReference type="NCBI Taxonomy" id="2833581"/>
    <lineage>
        <taxon>Bacteria</taxon>
        <taxon>Bacillati</taxon>
        <taxon>Bacillota</taxon>
        <taxon>Bacilli</taxon>
        <taxon>Bacillales</taxon>
        <taxon>Bacillaceae</taxon>
        <taxon>Lederbergia</taxon>
    </lineage>
</organism>
<proteinExistence type="predicted"/>
<keyword evidence="1" id="KW-0547">Nucleotide-binding</keyword>
<reference evidence="1 2" key="1">
    <citation type="submission" date="2021-05" db="EMBL/GenBank/DDBJ databases">
        <title>Novel Bacillus species.</title>
        <authorList>
            <person name="Liu G."/>
        </authorList>
    </citation>
    <scope>NUCLEOTIDE SEQUENCE [LARGE SCALE GENOMIC DNA]</scope>
    <source>
        <strain evidence="1 2">FJAT-49682</strain>
    </source>
</reference>
<accession>A0A942UP64</accession>
<evidence type="ECO:0000313" key="2">
    <source>
        <dbReference type="Proteomes" id="UP000676456"/>
    </source>
</evidence>
<dbReference type="EMBL" id="JAGYPN010000002">
    <property type="protein sequence ID" value="MBS4223462.1"/>
    <property type="molecule type" value="Genomic_DNA"/>
</dbReference>
<dbReference type="GO" id="GO:0005524">
    <property type="term" value="F:ATP binding"/>
    <property type="evidence" value="ECO:0007669"/>
    <property type="project" value="UniProtKB-KW"/>
</dbReference>
<sequence length="242" mass="26239">MRDILEIPFSARESLIIAADNSGAIGMKDHDAVRVPYEVVAYYSFRVAVMECMAAGGVPISAVLHNFCSDGAWDLFLKGVAKGAAELGLIDLPVTGSTETNFQLLQSAIGMIVVGRKEKNDHIKTGFDKGTEFAVIGKPLVGEEVLERNEEMAPLSLFKWMSEQPEVLTILPIGSKGIAHEVNQLRPGTSIESIQIEEQIELEKSAGPSTCFLILYSAEGHEKVKEHAGALFHKITILGTDT</sequence>
<evidence type="ECO:0000313" key="1">
    <source>
        <dbReference type="EMBL" id="MBS4223462.1"/>
    </source>
</evidence>
<gene>
    <name evidence="1" type="ORF">KHA91_11970</name>
</gene>
<keyword evidence="1" id="KW-0067">ATP-binding</keyword>
<dbReference type="Proteomes" id="UP000676456">
    <property type="component" value="Unassembled WGS sequence"/>
</dbReference>
<name>A0A942UP64_9BACI</name>
<keyword evidence="2" id="KW-1185">Reference proteome</keyword>
<dbReference type="AlphaFoldDB" id="A0A942UP64"/>